<keyword evidence="3 4" id="KW-0808">Transferase</keyword>
<dbReference type="Proteomes" id="UP000008311">
    <property type="component" value="Unassembled WGS sequence"/>
</dbReference>
<proteinExistence type="inferred from homology"/>
<evidence type="ECO:0000256" key="1">
    <source>
        <dbReference type="ARBA" id="ARBA00009995"/>
    </source>
</evidence>
<name>B9RLF6_RICCO</name>
<evidence type="ECO:0000256" key="3">
    <source>
        <dbReference type="ARBA" id="ARBA00022679"/>
    </source>
</evidence>
<dbReference type="PANTHER" id="PTHR48047:SF28">
    <property type="entry name" value="F11M15.8 PROTEIN"/>
    <property type="match status" value="1"/>
</dbReference>
<dbReference type="GO" id="GO:0047213">
    <property type="term" value="F:anthocyanidin 3-O-glucosyltransferase activity"/>
    <property type="evidence" value="ECO:0007669"/>
    <property type="project" value="UniProtKB-EC"/>
</dbReference>
<dbReference type="InParanoid" id="B9RLF6"/>
<dbReference type="KEGG" id="rcu:8264651"/>
<dbReference type="Pfam" id="PF00201">
    <property type="entry name" value="UDPGT"/>
    <property type="match status" value="1"/>
</dbReference>
<keyword evidence="5" id="KW-1185">Reference proteome</keyword>
<dbReference type="OrthoDB" id="5835829at2759"/>
<dbReference type="CDD" id="cd03784">
    <property type="entry name" value="GT1_Gtf-like"/>
    <property type="match status" value="1"/>
</dbReference>
<dbReference type="FunFam" id="3.40.50.2000:FF:000143">
    <property type="entry name" value="UDP-glycosyltransferase 89B1"/>
    <property type="match status" value="1"/>
</dbReference>
<sequence>MSAAAPNSTGAGAKKPPHILIFPYPAQGHTLPLLDLTHQLSLHNLTLTILTTPKNLSTLSPLLSTHSNIRPLIFPLPSHPSLPAGVENVKELGNTGNLPIIASLRKLYDPIIQWFRSQVNPPVALISDFFLGWTLALANEINIPRFTFYSSGAFLASVADHCWNHIDVVKNLKVVDFVDLPTTPSFNEEHLPSMFRSYDESDPDWEVVKEGSLANMSSYGCVFNSFEALEGEYLGFLKKKMGHDRVYGVGPLSLLGPDHSPRGNSGSFAHVFNWLDGCPNGSVVYVCFGTQKLMSNTQMEALATGLEMSMARFIWVVKTGSAHQRESGYGEVPDGFEDRVARRGMVVRGWAPQAKLLSHAAVGGFLSHCGWNSVLEGIASEVLILSWPMEADQFVNEKLLMDLGMAVRVCMGTDSVPDSAELGKVIGESMNGVGYEQEKRKARELKSRALGAVREGGSSLRDLKELVNELNKDHGYMN</sequence>
<dbReference type="SUPFAM" id="SSF53756">
    <property type="entry name" value="UDP-Glycosyltransferase/glycogen phosphorylase"/>
    <property type="match status" value="1"/>
</dbReference>
<protein>
    <submittedName>
        <fullName evidence="4">UDP-glucosyltransferase, putative</fullName>
        <ecNumber evidence="4">2.4.1.115</ecNumber>
    </submittedName>
</protein>
<dbReference type="AlphaFoldDB" id="B9RLF6"/>
<evidence type="ECO:0000313" key="5">
    <source>
        <dbReference type="Proteomes" id="UP000008311"/>
    </source>
</evidence>
<dbReference type="FunCoup" id="B9RLF6">
    <property type="interactions" value="140"/>
</dbReference>
<dbReference type="PANTHER" id="PTHR48047">
    <property type="entry name" value="GLYCOSYLTRANSFERASE"/>
    <property type="match status" value="1"/>
</dbReference>
<evidence type="ECO:0000256" key="2">
    <source>
        <dbReference type="ARBA" id="ARBA00022676"/>
    </source>
</evidence>
<accession>B9RLF6</accession>
<reference evidence="5" key="1">
    <citation type="journal article" date="2010" name="Nat. Biotechnol.">
        <title>Draft genome sequence of the oilseed species Ricinus communis.</title>
        <authorList>
            <person name="Chan A.P."/>
            <person name="Crabtree J."/>
            <person name="Zhao Q."/>
            <person name="Lorenzi H."/>
            <person name="Orvis J."/>
            <person name="Puiu D."/>
            <person name="Melake-Berhan A."/>
            <person name="Jones K.M."/>
            <person name="Redman J."/>
            <person name="Chen G."/>
            <person name="Cahoon E.B."/>
            <person name="Gedil M."/>
            <person name="Stanke M."/>
            <person name="Haas B.J."/>
            <person name="Wortman J.R."/>
            <person name="Fraser-Liggett C.M."/>
            <person name="Ravel J."/>
            <person name="Rabinowicz P.D."/>
        </authorList>
    </citation>
    <scope>NUCLEOTIDE SEQUENCE [LARGE SCALE GENOMIC DNA]</scope>
    <source>
        <strain evidence="5">cv. Hale</strain>
    </source>
</reference>
<evidence type="ECO:0000313" key="4">
    <source>
        <dbReference type="EMBL" id="EEF47681.1"/>
    </source>
</evidence>
<dbReference type="Gene3D" id="3.40.50.2000">
    <property type="entry name" value="Glycogen Phosphorylase B"/>
    <property type="match status" value="2"/>
</dbReference>
<keyword evidence="2 4" id="KW-0328">Glycosyltransferase</keyword>
<dbReference type="EC" id="2.4.1.115" evidence="4"/>
<comment type="similarity">
    <text evidence="1">Belongs to the UDP-glycosyltransferase family.</text>
</comment>
<dbReference type="FunFam" id="3.40.50.2000:FF:000064">
    <property type="entry name" value="Glycosyltransferase"/>
    <property type="match status" value="1"/>
</dbReference>
<organism evidence="4 5">
    <name type="scientific">Ricinus communis</name>
    <name type="common">Castor bean</name>
    <dbReference type="NCBI Taxonomy" id="3988"/>
    <lineage>
        <taxon>Eukaryota</taxon>
        <taxon>Viridiplantae</taxon>
        <taxon>Streptophyta</taxon>
        <taxon>Embryophyta</taxon>
        <taxon>Tracheophyta</taxon>
        <taxon>Spermatophyta</taxon>
        <taxon>Magnoliopsida</taxon>
        <taxon>eudicotyledons</taxon>
        <taxon>Gunneridae</taxon>
        <taxon>Pentapetalae</taxon>
        <taxon>rosids</taxon>
        <taxon>fabids</taxon>
        <taxon>Malpighiales</taxon>
        <taxon>Euphorbiaceae</taxon>
        <taxon>Acalyphoideae</taxon>
        <taxon>Acalypheae</taxon>
        <taxon>Ricinus</taxon>
    </lineage>
</organism>
<dbReference type="eggNOG" id="KOG1192">
    <property type="taxonomic scope" value="Eukaryota"/>
</dbReference>
<gene>
    <name evidence="4" type="ORF">RCOM_1466490</name>
</gene>
<dbReference type="EMBL" id="EQ973788">
    <property type="protein sequence ID" value="EEF47681.1"/>
    <property type="molecule type" value="Genomic_DNA"/>
</dbReference>
<dbReference type="InterPro" id="IPR002213">
    <property type="entry name" value="UDP_glucos_trans"/>
</dbReference>
<dbReference type="GO" id="GO:0035251">
    <property type="term" value="F:UDP-glucosyltransferase activity"/>
    <property type="evidence" value="ECO:0000318"/>
    <property type="project" value="GO_Central"/>
</dbReference>